<dbReference type="Proteomes" id="UP000621447">
    <property type="component" value="Unassembled WGS sequence"/>
</dbReference>
<comment type="caution">
    <text evidence="2">The sequence shown here is derived from an EMBL/GenBank/DDBJ whole genome shotgun (WGS) entry which is preliminary data.</text>
</comment>
<name>A0ABX2JGM4_9SPHN</name>
<sequence>MSSAETADRENFSLLLLYISPLFADKISDLNWSLWAPIIIVFGVITATGYNYHYSPLLGMLKWHAYRVTASNGITYALLTKRQLRSALGTIKVRQLTEYVLIEFKG</sequence>
<evidence type="ECO:0000313" key="2">
    <source>
        <dbReference type="EMBL" id="NTS63776.1"/>
    </source>
</evidence>
<evidence type="ECO:0008006" key="4">
    <source>
        <dbReference type="Google" id="ProtNLM"/>
    </source>
</evidence>
<gene>
    <name evidence="2" type="ORF">HRV97_01205</name>
</gene>
<evidence type="ECO:0000313" key="3">
    <source>
        <dbReference type="Proteomes" id="UP000621447"/>
    </source>
</evidence>
<keyword evidence="3" id="KW-1185">Reference proteome</keyword>
<accession>A0ABX2JGM4</accession>
<reference evidence="2 3" key="1">
    <citation type="submission" date="2020-06" db="EMBL/GenBank/DDBJ databases">
        <title>Sphingomonas hominis sp. nov., a member of the Sphingomonas, isolated from the hair of a 22-year-old girl.</title>
        <authorList>
            <person name="Zhang D.-F."/>
            <person name="Cui X.-W."/>
        </authorList>
    </citation>
    <scope>NUCLEOTIDE SEQUENCE [LARGE SCALE GENOMIC DNA]</scope>
    <source>
        <strain evidence="2 3">HHU CXW</strain>
    </source>
</reference>
<proteinExistence type="predicted"/>
<keyword evidence="1" id="KW-0472">Membrane</keyword>
<dbReference type="EMBL" id="JABULH010000001">
    <property type="protein sequence ID" value="NTS63776.1"/>
    <property type="molecule type" value="Genomic_DNA"/>
</dbReference>
<keyword evidence="1" id="KW-1133">Transmembrane helix</keyword>
<organism evidence="2 3">
    <name type="scientific">Sphingomonas hominis</name>
    <dbReference type="NCBI Taxonomy" id="2741495"/>
    <lineage>
        <taxon>Bacteria</taxon>
        <taxon>Pseudomonadati</taxon>
        <taxon>Pseudomonadota</taxon>
        <taxon>Alphaproteobacteria</taxon>
        <taxon>Sphingomonadales</taxon>
        <taxon>Sphingomonadaceae</taxon>
        <taxon>Sphingomonas</taxon>
    </lineage>
</organism>
<protein>
    <recommendedName>
        <fullName evidence="4">DUF304 domain-containing protein</fullName>
    </recommendedName>
</protein>
<feature type="transmembrane region" description="Helical" evidence="1">
    <location>
        <begin position="34"/>
        <end position="52"/>
    </location>
</feature>
<evidence type="ECO:0000256" key="1">
    <source>
        <dbReference type="SAM" id="Phobius"/>
    </source>
</evidence>
<keyword evidence="1" id="KW-0812">Transmembrane</keyword>